<name>A0A075HB22_9EURY</name>
<reference evidence="2" key="1">
    <citation type="journal article" date="2014" name="Genome Biol. Evol.">
        <title>Pangenome evidence for extensive interdomain horizontal transfer affecting lineage core and shell genes in uncultured planktonic thaumarchaeota and euryarchaeota.</title>
        <authorList>
            <person name="Deschamps P."/>
            <person name="Zivanovic Y."/>
            <person name="Moreira D."/>
            <person name="Rodriguez-Valera F."/>
            <person name="Lopez-Garcia P."/>
        </authorList>
    </citation>
    <scope>NUCLEOTIDE SEQUENCE</scope>
</reference>
<evidence type="ECO:0000313" key="2">
    <source>
        <dbReference type="EMBL" id="AIF13159.1"/>
    </source>
</evidence>
<dbReference type="EMBL" id="KF900965">
    <property type="protein sequence ID" value="AIF13159.1"/>
    <property type="molecule type" value="Genomic_DNA"/>
</dbReference>
<sequence>MEIRLSDLKDKHVTTVSGERLGHITNVILDSRSGELKTLVISSEGEIPEGYEVDSENMLNIPFETVRSVKDMVMVKI</sequence>
<proteinExistence type="predicted"/>
<feature type="domain" description="PRC-barrel" evidence="1">
    <location>
        <begin position="2"/>
        <end position="76"/>
    </location>
</feature>
<dbReference type="AlphaFoldDB" id="A0A075HB22"/>
<evidence type="ECO:0000259" key="1">
    <source>
        <dbReference type="Pfam" id="PF05239"/>
    </source>
</evidence>
<dbReference type="PANTHER" id="PTHR38137:SF1">
    <property type="entry name" value="PRC-BARREL DOMAIN-CONTAINING PROTEIN"/>
    <property type="match status" value="1"/>
</dbReference>
<dbReference type="PANTHER" id="PTHR38137">
    <property type="entry name" value="PRC-BARREL DOMAIN PROTEIN"/>
    <property type="match status" value="1"/>
</dbReference>
<dbReference type="InterPro" id="IPR011033">
    <property type="entry name" value="PRC_barrel-like_sf"/>
</dbReference>
<organism evidence="2">
    <name type="scientific">uncultured marine group II/III euryarchaeote KM3_60_A11</name>
    <dbReference type="NCBI Taxonomy" id="1456469"/>
    <lineage>
        <taxon>Archaea</taxon>
        <taxon>Methanobacteriati</taxon>
        <taxon>Methanobacteriota</taxon>
        <taxon>environmental samples</taxon>
    </lineage>
</organism>
<dbReference type="InterPro" id="IPR027275">
    <property type="entry name" value="PRC-brl_dom"/>
</dbReference>
<dbReference type="Pfam" id="PF05239">
    <property type="entry name" value="PRC"/>
    <property type="match status" value="1"/>
</dbReference>
<dbReference type="SUPFAM" id="SSF50346">
    <property type="entry name" value="PRC-barrel domain"/>
    <property type="match status" value="1"/>
</dbReference>
<protein>
    <recommendedName>
        <fullName evidence="1">PRC-barrel domain-containing protein</fullName>
    </recommendedName>
</protein>
<accession>A0A075HB22</accession>
<dbReference type="Gene3D" id="2.30.30.240">
    <property type="entry name" value="PRC-barrel domain"/>
    <property type="match status" value="1"/>
</dbReference>